<name>A0ABN9RD59_9DINO</name>
<dbReference type="Pfam" id="PF18143">
    <property type="entry name" value="HAD_SAK_2"/>
    <property type="match status" value="1"/>
</dbReference>
<proteinExistence type="predicted"/>
<accession>A0ABN9RD59</accession>
<sequence length="357" mass="39678">MQMLPPFGLEDACTREVDQIVATSTMEDQANIESDTLIFVDIDGVLNIAIRDPKGAPLLLSEDNAERALAMWSERGSLQQDQRTAVERIVATCSRQEGPFEDATYSKLLCAPNTALSDLLVGRLARLIEAAGRQCKVVLSSTWRLPRHSKRAHQAEAILSRHLGRHFAFDARTAIWDDNTPELRLECIADFAAEHCEKAPWVKRLRMLVLEDFHTTPFGTWHCRRQEMGSADAVEQYLRSRVPARIDASVRLIHTYDEWTTDGGLSMKIGCGLTRQHCDRALGFLEAFSSSGNGGVFKQPVIDQNIDGKGVADECMDKHRAQLWVNMSDALVHAFRSGAHVLASRCSTPVAPVPCIV</sequence>
<gene>
    <name evidence="1" type="ORF">PCOR1329_LOCUS19687</name>
</gene>
<dbReference type="EMBL" id="CAUYUJ010006313">
    <property type="protein sequence ID" value="CAK0816930.1"/>
    <property type="molecule type" value="Genomic_DNA"/>
</dbReference>
<keyword evidence="2" id="KW-1185">Reference proteome</keyword>
<organism evidence="1 2">
    <name type="scientific">Prorocentrum cordatum</name>
    <dbReference type="NCBI Taxonomy" id="2364126"/>
    <lineage>
        <taxon>Eukaryota</taxon>
        <taxon>Sar</taxon>
        <taxon>Alveolata</taxon>
        <taxon>Dinophyceae</taxon>
        <taxon>Prorocentrales</taxon>
        <taxon>Prorocentraceae</taxon>
        <taxon>Prorocentrum</taxon>
    </lineage>
</organism>
<evidence type="ECO:0000313" key="1">
    <source>
        <dbReference type="EMBL" id="CAK0816930.1"/>
    </source>
</evidence>
<evidence type="ECO:0000313" key="2">
    <source>
        <dbReference type="Proteomes" id="UP001189429"/>
    </source>
</evidence>
<dbReference type="Proteomes" id="UP001189429">
    <property type="component" value="Unassembled WGS sequence"/>
</dbReference>
<protein>
    <submittedName>
        <fullName evidence="1">Uncharacterized protein</fullName>
    </submittedName>
</protein>
<reference evidence="1" key="1">
    <citation type="submission" date="2023-10" db="EMBL/GenBank/DDBJ databases">
        <authorList>
            <person name="Chen Y."/>
            <person name="Shah S."/>
            <person name="Dougan E. K."/>
            <person name="Thang M."/>
            <person name="Chan C."/>
        </authorList>
    </citation>
    <scope>NUCLEOTIDE SEQUENCE [LARGE SCALE GENOMIC DNA]</scope>
</reference>
<comment type="caution">
    <text evidence="1">The sequence shown here is derived from an EMBL/GenBank/DDBJ whole genome shotgun (WGS) entry which is preliminary data.</text>
</comment>